<reference evidence="2" key="1">
    <citation type="journal article" date="2022" name="bioRxiv">
        <title>Sequencing and chromosome-scale assembly of the giantPleurodeles waltlgenome.</title>
        <authorList>
            <person name="Brown T."/>
            <person name="Elewa A."/>
            <person name="Iarovenko S."/>
            <person name="Subramanian E."/>
            <person name="Araus A.J."/>
            <person name="Petzold A."/>
            <person name="Susuki M."/>
            <person name="Suzuki K.-i.T."/>
            <person name="Hayashi T."/>
            <person name="Toyoda A."/>
            <person name="Oliveira C."/>
            <person name="Osipova E."/>
            <person name="Leigh N.D."/>
            <person name="Simon A."/>
            <person name="Yun M.H."/>
        </authorList>
    </citation>
    <scope>NUCLEOTIDE SEQUENCE</scope>
    <source>
        <strain evidence="2">20211129_DDA</strain>
        <tissue evidence="2">Liver</tissue>
    </source>
</reference>
<evidence type="ECO:0000256" key="1">
    <source>
        <dbReference type="SAM" id="MobiDB-lite"/>
    </source>
</evidence>
<sequence>MYRPVRGRGGPSPLPLYPARHPGPAVRPRRRASTGHGLGVNSVMLAAGVWKRHVLQVSSSLFCHVGHRAQPCASRPAQMVTQEAHGEKEESKIVGG</sequence>
<accession>A0AAV7UYG8</accession>
<organism evidence="2 3">
    <name type="scientific">Pleurodeles waltl</name>
    <name type="common">Iberian ribbed newt</name>
    <dbReference type="NCBI Taxonomy" id="8319"/>
    <lineage>
        <taxon>Eukaryota</taxon>
        <taxon>Metazoa</taxon>
        <taxon>Chordata</taxon>
        <taxon>Craniata</taxon>
        <taxon>Vertebrata</taxon>
        <taxon>Euteleostomi</taxon>
        <taxon>Amphibia</taxon>
        <taxon>Batrachia</taxon>
        <taxon>Caudata</taxon>
        <taxon>Salamandroidea</taxon>
        <taxon>Salamandridae</taxon>
        <taxon>Pleurodelinae</taxon>
        <taxon>Pleurodeles</taxon>
    </lineage>
</organism>
<feature type="compositionally biased region" description="Basic and acidic residues" evidence="1">
    <location>
        <begin position="84"/>
        <end position="96"/>
    </location>
</feature>
<evidence type="ECO:0000313" key="2">
    <source>
        <dbReference type="EMBL" id="KAJ1192752.1"/>
    </source>
</evidence>
<keyword evidence="3" id="KW-1185">Reference proteome</keyword>
<comment type="caution">
    <text evidence="2">The sequence shown here is derived from an EMBL/GenBank/DDBJ whole genome shotgun (WGS) entry which is preliminary data.</text>
</comment>
<dbReference type="EMBL" id="JANPWB010000004">
    <property type="protein sequence ID" value="KAJ1192752.1"/>
    <property type="molecule type" value="Genomic_DNA"/>
</dbReference>
<dbReference type="Proteomes" id="UP001066276">
    <property type="component" value="Chromosome 2_2"/>
</dbReference>
<feature type="region of interest" description="Disordered" evidence="1">
    <location>
        <begin position="1"/>
        <end position="36"/>
    </location>
</feature>
<gene>
    <name evidence="2" type="ORF">NDU88_002058</name>
</gene>
<feature type="region of interest" description="Disordered" evidence="1">
    <location>
        <begin position="74"/>
        <end position="96"/>
    </location>
</feature>
<proteinExistence type="predicted"/>
<dbReference type="AlphaFoldDB" id="A0AAV7UYG8"/>
<name>A0AAV7UYG8_PLEWA</name>
<evidence type="ECO:0000313" key="3">
    <source>
        <dbReference type="Proteomes" id="UP001066276"/>
    </source>
</evidence>
<protein>
    <submittedName>
        <fullName evidence="2">Uncharacterized protein</fullName>
    </submittedName>
</protein>